<organism evidence="2 3">
    <name type="scientific">Confluentibacter flavum</name>
    <dbReference type="NCBI Taxonomy" id="1909700"/>
    <lineage>
        <taxon>Bacteria</taxon>
        <taxon>Pseudomonadati</taxon>
        <taxon>Bacteroidota</taxon>
        <taxon>Flavobacteriia</taxon>
        <taxon>Flavobacteriales</taxon>
        <taxon>Flavobacteriaceae</taxon>
        <taxon>Confluentibacter</taxon>
    </lineage>
</organism>
<accession>A0A2N3HI78</accession>
<dbReference type="RefSeq" id="WP_106660101.1">
    <property type="nucleotide sequence ID" value="NZ_PJEO01000043.1"/>
</dbReference>
<feature type="transmembrane region" description="Helical" evidence="1">
    <location>
        <begin position="7"/>
        <end position="29"/>
    </location>
</feature>
<evidence type="ECO:0000256" key="1">
    <source>
        <dbReference type="SAM" id="Phobius"/>
    </source>
</evidence>
<dbReference type="EMBL" id="PJEO01000043">
    <property type="protein sequence ID" value="PKQ44675.1"/>
    <property type="molecule type" value="Genomic_DNA"/>
</dbReference>
<feature type="transmembrane region" description="Helical" evidence="1">
    <location>
        <begin position="35"/>
        <end position="53"/>
    </location>
</feature>
<feature type="transmembrane region" description="Helical" evidence="1">
    <location>
        <begin position="74"/>
        <end position="94"/>
    </location>
</feature>
<comment type="caution">
    <text evidence="2">The sequence shown here is derived from an EMBL/GenBank/DDBJ whole genome shotgun (WGS) entry which is preliminary data.</text>
</comment>
<evidence type="ECO:0000313" key="3">
    <source>
        <dbReference type="Proteomes" id="UP000233435"/>
    </source>
</evidence>
<dbReference type="OrthoDB" id="1450060at2"/>
<dbReference type="Pfam" id="PF13858">
    <property type="entry name" value="DUF4199"/>
    <property type="match status" value="1"/>
</dbReference>
<dbReference type="AlphaFoldDB" id="A0A2N3HI78"/>
<sequence length="151" mass="16939">MKSSASVAIKYGVFTALTLIIYFLALKLIGLHNNPWFRIFNGPIMAYAIYVAIKNFKNSSGSEFDYGSGFKTGLSTGFIATVLFAAFMCIYMFYLDTAFTNNLLRNWFSDFDYGSGILVFIILIEGLASTVVLTLTCMQLFKNSKNFLQNK</sequence>
<gene>
    <name evidence="2" type="ORF">CSW08_11865</name>
</gene>
<dbReference type="InterPro" id="IPR025250">
    <property type="entry name" value="DUF4199"/>
</dbReference>
<evidence type="ECO:0000313" key="2">
    <source>
        <dbReference type="EMBL" id="PKQ44675.1"/>
    </source>
</evidence>
<name>A0A2N3HI78_9FLAO</name>
<keyword evidence="3" id="KW-1185">Reference proteome</keyword>
<proteinExistence type="predicted"/>
<keyword evidence="1" id="KW-0812">Transmembrane</keyword>
<dbReference type="Proteomes" id="UP000233435">
    <property type="component" value="Unassembled WGS sequence"/>
</dbReference>
<keyword evidence="1" id="KW-0472">Membrane</keyword>
<protein>
    <submittedName>
        <fullName evidence="2">DUF4199 domain-containing protein</fullName>
    </submittedName>
</protein>
<feature type="transmembrane region" description="Helical" evidence="1">
    <location>
        <begin position="114"/>
        <end position="141"/>
    </location>
</feature>
<keyword evidence="1" id="KW-1133">Transmembrane helix</keyword>
<reference evidence="2 3" key="1">
    <citation type="submission" date="2017-12" db="EMBL/GenBank/DDBJ databases">
        <title>Confluentibacter flavum sp. nov., isolated from the saline lake.</title>
        <authorList>
            <person name="Yu L."/>
        </authorList>
    </citation>
    <scope>NUCLEOTIDE SEQUENCE [LARGE SCALE GENOMIC DNA]</scope>
    <source>
        <strain evidence="2 3">3B</strain>
    </source>
</reference>